<evidence type="ECO:0000256" key="6">
    <source>
        <dbReference type="ARBA" id="ARBA00023065"/>
    </source>
</evidence>
<reference evidence="10 11" key="1">
    <citation type="journal article" date="2007" name="Nat. Biotechnol.">
        <title>Complete genome sequence of the myxobacterium Sorangium cellulosum.</title>
        <authorList>
            <person name="Schneiker S."/>
            <person name="Perlova O."/>
            <person name="Kaiser O."/>
            <person name="Gerth K."/>
            <person name="Alici A."/>
            <person name="Altmeyer M.O."/>
            <person name="Bartels D."/>
            <person name="Bekel T."/>
            <person name="Beyer S."/>
            <person name="Bode E."/>
            <person name="Bode H.B."/>
            <person name="Bolten C.J."/>
            <person name="Choudhuri J.V."/>
            <person name="Doss S."/>
            <person name="Elnakady Y.A."/>
            <person name="Frank B."/>
            <person name="Gaigalat L."/>
            <person name="Goesmann A."/>
            <person name="Groeger C."/>
            <person name="Gross F."/>
            <person name="Jelsbak L."/>
            <person name="Jelsbak L."/>
            <person name="Kalinowski J."/>
            <person name="Kegler C."/>
            <person name="Knauber T."/>
            <person name="Konietzny S."/>
            <person name="Kopp M."/>
            <person name="Krause L."/>
            <person name="Krug D."/>
            <person name="Linke B."/>
            <person name="Mahmud T."/>
            <person name="Martinez-Arias R."/>
            <person name="McHardy A.C."/>
            <person name="Merai M."/>
            <person name="Meyer F."/>
            <person name="Mormann S."/>
            <person name="Munoz-Dorado J."/>
            <person name="Perez J."/>
            <person name="Pradella S."/>
            <person name="Rachid S."/>
            <person name="Raddatz G."/>
            <person name="Rosenau F."/>
            <person name="Rueckert C."/>
            <person name="Sasse F."/>
            <person name="Scharfe M."/>
            <person name="Schuster S.C."/>
            <person name="Suen G."/>
            <person name="Treuner-Lange A."/>
            <person name="Velicer G.J."/>
            <person name="Vorholter F.-J."/>
            <person name="Weissman K.J."/>
            <person name="Welch R.D."/>
            <person name="Wenzel S.C."/>
            <person name="Whitworth D.E."/>
            <person name="Wilhelm S."/>
            <person name="Wittmann C."/>
            <person name="Bloecker H."/>
            <person name="Puehler A."/>
            <person name="Mueller R."/>
        </authorList>
    </citation>
    <scope>NUCLEOTIDE SEQUENCE [LARGE SCALE GENOMIC DNA]</scope>
    <source>
        <strain evidence="11">So ce56</strain>
    </source>
</reference>
<gene>
    <name evidence="10" type="primary">trkH</name>
    <name evidence="10" type="ordered locus">sce3261</name>
</gene>
<feature type="transmembrane region" description="Helical" evidence="9">
    <location>
        <begin position="315"/>
        <end position="340"/>
    </location>
</feature>
<dbReference type="PRINTS" id="PR00173">
    <property type="entry name" value="EDTRNSPORT"/>
</dbReference>
<evidence type="ECO:0000256" key="8">
    <source>
        <dbReference type="SAM" id="MobiDB-lite"/>
    </source>
</evidence>
<feature type="transmembrane region" description="Helical" evidence="9">
    <location>
        <begin position="391"/>
        <end position="409"/>
    </location>
</feature>
<comment type="subcellular location">
    <subcellularLocation>
        <location evidence="1">Cell membrane</location>
        <topology evidence="1">Multi-pass membrane protein</topology>
    </subcellularLocation>
</comment>
<feature type="transmembrane region" description="Helical" evidence="9">
    <location>
        <begin position="429"/>
        <end position="454"/>
    </location>
</feature>
<evidence type="ECO:0000256" key="4">
    <source>
        <dbReference type="ARBA" id="ARBA00022692"/>
    </source>
</evidence>
<evidence type="ECO:0000256" key="5">
    <source>
        <dbReference type="ARBA" id="ARBA00022989"/>
    </source>
</evidence>
<feature type="transmembrane region" description="Helical" evidence="9">
    <location>
        <begin position="232"/>
        <end position="254"/>
    </location>
</feature>
<evidence type="ECO:0000256" key="9">
    <source>
        <dbReference type="SAM" id="Phobius"/>
    </source>
</evidence>
<feature type="region of interest" description="Disordered" evidence="8">
    <location>
        <begin position="1"/>
        <end position="44"/>
    </location>
</feature>
<sequence length="649" mass="67429">MDPSPPPSSWSGAPRSAQPGGRGNRAEPALTVASPGAPSVPPPSAAAGAAAAAAAVAPRPRAVWMRPASLLAGSAVLLGLDLAFAISPRVSMALTALETLLVPAWVVAVVSLERAHRTLTGAQAEASRPRLALFLLALGLLLACIGEKWHLVWQPTGDTGHRGVVLYRSYTVLAFFLALGGLLGRRPLERLMATAAEHPARLMAVSFGVATLIGSFLLTLPQSLRNIEDASFVDGLFMSASAVCVTGLAVHGIAETYTPFGQAVLILLVQIGGLGIMVLSTFFAILAGRRLRLRDAAVMAELIDAESFARLRRNVAAIVLFTLGVELVGAIALLFSFLPYHAIASGPVPGEPLSGAGDHLWAAVFHAVSAYCNAGFSLFGGGLVPLVGSPAVSAVLGGLVIFGSLGFPVHDELVRRLRLRLRGERPPRLSLHSRVVLLTTAVLLVVGAAGFLLLEWRRSMAGLSWPVKVMASFFQSAMTRSAGLTTVDFGLMGPAALMLTSMMMFIGGAPGSTSGGVKVTTVAALFAALRAELRGDEAPHLLGRTLPAATVRRALGVAFLSMVLVSVFVLILLALEPHDPMGLAMEAVSAFATAGLSANVTPSLSAPGKVVVTLAMFIGRIGPLTMALALANQARARSYRLPEERVGIG</sequence>
<evidence type="ECO:0000256" key="7">
    <source>
        <dbReference type="ARBA" id="ARBA00023136"/>
    </source>
</evidence>
<dbReference type="PANTHER" id="PTHR32024:SF1">
    <property type="entry name" value="KTR SYSTEM POTASSIUM UPTAKE PROTEIN B"/>
    <property type="match status" value="1"/>
</dbReference>
<keyword evidence="5 9" id="KW-1133">Transmembrane helix</keyword>
<evidence type="ECO:0000256" key="1">
    <source>
        <dbReference type="ARBA" id="ARBA00004651"/>
    </source>
</evidence>
<dbReference type="GO" id="GO:0030001">
    <property type="term" value="P:metal ion transport"/>
    <property type="evidence" value="ECO:0007669"/>
    <property type="project" value="UniProtKB-ARBA"/>
</dbReference>
<accession>A9GMD3</accession>
<feature type="transmembrane region" description="Helical" evidence="9">
    <location>
        <begin position="260"/>
        <end position="286"/>
    </location>
</feature>
<feature type="transmembrane region" description="Helical" evidence="9">
    <location>
        <begin position="489"/>
        <end position="509"/>
    </location>
</feature>
<dbReference type="EMBL" id="AM746676">
    <property type="protein sequence ID" value="CAN93420.1"/>
    <property type="molecule type" value="Genomic_DNA"/>
</dbReference>
<organism evidence="10 11">
    <name type="scientific">Sorangium cellulosum (strain So ce56)</name>
    <name type="common">Polyangium cellulosum (strain So ce56)</name>
    <dbReference type="NCBI Taxonomy" id="448385"/>
    <lineage>
        <taxon>Bacteria</taxon>
        <taxon>Pseudomonadati</taxon>
        <taxon>Myxococcota</taxon>
        <taxon>Polyangia</taxon>
        <taxon>Polyangiales</taxon>
        <taxon>Polyangiaceae</taxon>
        <taxon>Sorangium</taxon>
    </lineage>
</organism>
<dbReference type="GO" id="GO:0005886">
    <property type="term" value="C:plasma membrane"/>
    <property type="evidence" value="ECO:0007669"/>
    <property type="project" value="UniProtKB-SubCell"/>
</dbReference>
<keyword evidence="7 9" id="KW-0472">Membrane</keyword>
<feature type="transmembrane region" description="Helical" evidence="9">
    <location>
        <begin position="610"/>
        <end position="631"/>
    </location>
</feature>
<name>A9GMD3_SORC5</name>
<dbReference type="Proteomes" id="UP000002139">
    <property type="component" value="Chromosome"/>
</dbReference>
<keyword evidence="4 9" id="KW-0812">Transmembrane</keyword>
<dbReference type="GO" id="GO:0008324">
    <property type="term" value="F:monoatomic cation transmembrane transporter activity"/>
    <property type="evidence" value="ECO:0007669"/>
    <property type="project" value="InterPro"/>
</dbReference>
<dbReference type="InterPro" id="IPR003445">
    <property type="entry name" value="Cat_transpt"/>
</dbReference>
<evidence type="ECO:0000313" key="11">
    <source>
        <dbReference type="Proteomes" id="UP000002139"/>
    </source>
</evidence>
<feature type="transmembrane region" description="Helical" evidence="9">
    <location>
        <begin position="203"/>
        <end position="220"/>
    </location>
</feature>
<dbReference type="AlphaFoldDB" id="A9GMD3"/>
<dbReference type="Pfam" id="PF02386">
    <property type="entry name" value="TrkH"/>
    <property type="match status" value="1"/>
</dbReference>
<feature type="transmembrane region" description="Helical" evidence="9">
    <location>
        <begin position="554"/>
        <end position="575"/>
    </location>
</feature>
<dbReference type="STRING" id="448385.sce3261"/>
<protein>
    <submittedName>
        <fullName evidence="10">Potassium uptake protein, TrkH family</fullName>
    </submittedName>
</protein>
<evidence type="ECO:0000256" key="3">
    <source>
        <dbReference type="ARBA" id="ARBA00022475"/>
    </source>
</evidence>
<feature type="transmembrane region" description="Helical" evidence="9">
    <location>
        <begin position="93"/>
        <end position="112"/>
    </location>
</feature>
<dbReference type="HOGENOM" id="CLU_026429_0_1_7"/>
<dbReference type="eggNOG" id="COG0168">
    <property type="taxonomic scope" value="Bacteria"/>
</dbReference>
<dbReference type="KEGG" id="scl:sce3261"/>
<evidence type="ECO:0000313" key="10">
    <source>
        <dbReference type="EMBL" id="CAN93420.1"/>
    </source>
</evidence>
<evidence type="ECO:0000256" key="2">
    <source>
        <dbReference type="ARBA" id="ARBA00022448"/>
    </source>
</evidence>
<feature type="transmembrane region" description="Helical" evidence="9">
    <location>
        <begin position="165"/>
        <end position="183"/>
    </location>
</feature>
<feature type="transmembrane region" description="Helical" evidence="9">
    <location>
        <begin position="68"/>
        <end position="86"/>
    </location>
</feature>
<keyword evidence="3" id="KW-1003">Cell membrane</keyword>
<feature type="transmembrane region" description="Helical" evidence="9">
    <location>
        <begin position="132"/>
        <end position="153"/>
    </location>
</feature>
<keyword evidence="6" id="KW-0406">Ion transport</keyword>
<proteinExistence type="predicted"/>
<keyword evidence="11" id="KW-1185">Reference proteome</keyword>
<dbReference type="PANTHER" id="PTHR32024">
    <property type="entry name" value="TRK SYSTEM POTASSIUM UPTAKE PROTEIN TRKG-RELATED"/>
    <property type="match status" value="1"/>
</dbReference>
<keyword evidence="2" id="KW-0813">Transport</keyword>